<keyword evidence="1" id="KW-1185">Reference proteome</keyword>
<gene>
    <name evidence="2" type="primary">ms(3)76Ba</name>
</gene>
<organism evidence="1 2">
    <name type="scientific">Drosophila pseudoobscura pseudoobscura</name>
    <name type="common">Fruit fly</name>
    <dbReference type="NCBI Taxonomy" id="46245"/>
    <lineage>
        <taxon>Eukaryota</taxon>
        <taxon>Metazoa</taxon>
        <taxon>Ecdysozoa</taxon>
        <taxon>Arthropoda</taxon>
        <taxon>Hexapoda</taxon>
        <taxon>Insecta</taxon>
        <taxon>Pterygota</taxon>
        <taxon>Neoptera</taxon>
        <taxon>Endopterygota</taxon>
        <taxon>Diptera</taxon>
        <taxon>Brachycera</taxon>
        <taxon>Muscomorpha</taxon>
        <taxon>Ephydroidea</taxon>
        <taxon>Drosophilidae</taxon>
        <taxon>Drosophila</taxon>
        <taxon>Sophophora</taxon>
    </lineage>
</organism>
<sequence>MGLRKVMDINITCFSAKSRVHCFRDFREERFNESQDHFYFNYVNKQNTSLQKNQENDAEEKLASTFQAKEKPRIEDSSSPYPIITTPIWNRRHGPMPPTISTPEVNFMAKFVANKKAGVVRVAEIFDSFAWGRELKKRGFQSSLKLPAGFRRYIPKPKVIAPMLEPELEYLQMLLDEYCPLPCVSPISEAPQMPEAATGNPEIPEAVAGNQEEPAAVPEIPAADPQEPPGSLFCRIPTSEELSQMEKDFEAGLLDPNTWPFNCRMPCPTSPCPKWRYDNPPTPPPTPRTSKRSRLEPCAHENALAVNFLFQEEQKRAMKPSQSESQSPLLHRIIPKVSRGLRSIKLLKSLRFKSQKINDTTEIDEILNMFTPTENPRPVNDTLQHNDTAPADQDPEISEDMEYHIAASDIDVPLEVEQDISLQDYMPGKSTSLALLNDIPRTSIALQDEIPQKSQPLISDLCIEVAMPEDLPHLQQEESVPVPVPNKEYLRVAEEREPICIGNVQPKPQDKAECQQWILQTSQILTSQYKSLLWKDRKPVDIDFEDEIEKDQQNQRLPGIGHPSTLQENAWQRSYRSMLDVFEDICEETACEYRDPQAKRLRSKWVQRFGKSSSPNLCRKLDTKLPTVRSRPLLKVKIMAKKNIKNLETLTLRIELKYSKTFCTLHLNQPIHLKSAAKKLSRVEYDNAINVLQKFENHNRNSEHSRISWLWPNGTVTIINGCRDDKKDLIEVQNKLLSPLLHVSHFKAEPAHNLLYLRMRSSAHFGFQIKLKLFAECFVLSAQTSRDNVGSEYVYYVSSDLPGVVAQLHDHGRVYVYAMSIEEADKMLLKLYILIHNQSRHLVKMEPH</sequence>
<dbReference type="AlphaFoldDB" id="A0A6I8V8R8"/>
<dbReference type="InParanoid" id="A0A6I8V8R8"/>
<accession>A0A6I8V8R8</accession>
<name>A0A6I8V8R8_DROPS</name>
<proteinExistence type="predicted"/>
<dbReference type="Proteomes" id="UP000001819">
    <property type="component" value="Chromosome 4"/>
</dbReference>
<evidence type="ECO:0000313" key="1">
    <source>
        <dbReference type="Proteomes" id="UP000001819"/>
    </source>
</evidence>
<dbReference type="RefSeq" id="XP_015036185.2">
    <property type="nucleotide sequence ID" value="XM_015180699.2"/>
</dbReference>
<dbReference type="ExpressionAtlas" id="A0A6I8V8R8">
    <property type="expression patterns" value="baseline"/>
</dbReference>
<protein>
    <submittedName>
        <fullName evidence="2">Uncharacterized protein ms(3)76Ba isoform X1</fullName>
    </submittedName>
</protein>
<evidence type="ECO:0000313" key="2">
    <source>
        <dbReference type="RefSeq" id="XP_015036185.2"/>
    </source>
</evidence>
<reference evidence="2" key="1">
    <citation type="submission" date="2025-08" db="UniProtKB">
        <authorList>
            <consortium name="RefSeq"/>
        </authorList>
    </citation>
    <scope>IDENTIFICATION</scope>
    <source>
        <strain evidence="2">MV-25-SWS-2005</strain>
        <tissue evidence="2">Whole body</tissue>
    </source>
</reference>